<dbReference type="EMBL" id="PVBQ01000018">
    <property type="protein sequence ID" value="PRD46073.1"/>
    <property type="molecule type" value="Genomic_DNA"/>
</dbReference>
<reference evidence="1 2" key="1">
    <citation type="submission" date="2018-02" db="EMBL/GenBank/DDBJ databases">
        <title>The draft genome of Sphingobacterium sp. 5JN-11.</title>
        <authorList>
            <person name="Liu L."/>
            <person name="Li L."/>
            <person name="Liang L."/>
            <person name="Zhang X."/>
            <person name="Wang T."/>
        </authorList>
    </citation>
    <scope>NUCLEOTIDE SEQUENCE [LARGE SCALE GENOMIC DNA]</scope>
    <source>
        <strain evidence="1 2">5JN-11</strain>
    </source>
</reference>
<accession>A0A2S9IZW2</accession>
<name>A0A2S9IZW2_9SPHI</name>
<keyword evidence="2" id="KW-1185">Reference proteome</keyword>
<proteinExistence type="predicted"/>
<evidence type="ECO:0000313" key="1">
    <source>
        <dbReference type="EMBL" id="PRD46073.1"/>
    </source>
</evidence>
<dbReference type="Proteomes" id="UP000239711">
    <property type="component" value="Unassembled WGS sequence"/>
</dbReference>
<sequence length="213" mass="23712">MAVLKGGINGPFSGRVGNIVGYELNGQAIVRSLPSRPKRKPTKLAALNQQRMKAVSQFLRPIKPIINWGYKDLAPPGSRIGSFQQAQSYTFKNALDYDGDNNNTPYVNPEKVLLFRGEEQPPKNPRVRREGNALVFEWDPLYAGRHDEIFVAAIYDGAHTFDLLTSGPDLSARSYTWEPFGSTMMGKVPFHVYVGSKNTFTDKLSDSVYLGVV</sequence>
<dbReference type="RefSeq" id="WP_105718322.1">
    <property type="nucleotide sequence ID" value="NZ_PVBQ01000018.1"/>
</dbReference>
<evidence type="ECO:0000313" key="2">
    <source>
        <dbReference type="Proteomes" id="UP000239711"/>
    </source>
</evidence>
<dbReference type="InterPro" id="IPR046233">
    <property type="entry name" value="DUF6266"/>
</dbReference>
<gene>
    <name evidence="1" type="ORF">C5745_17585</name>
</gene>
<dbReference type="AlphaFoldDB" id="A0A2S9IZW2"/>
<comment type="caution">
    <text evidence="1">The sequence shown here is derived from an EMBL/GenBank/DDBJ whole genome shotgun (WGS) entry which is preliminary data.</text>
</comment>
<dbReference type="Pfam" id="PF19781">
    <property type="entry name" value="DUF6266"/>
    <property type="match status" value="1"/>
</dbReference>
<dbReference type="OrthoDB" id="648163at2"/>
<protein>
    <submittedName>
        <fullName evidence="1">Uncharacterized protein</fullName>
    </submittedName>
</protein>
<organism evidence="1 2">
    <name type="scientific">Sphingobacterium haloxyli</name>
    <dbReference type="NCBI Taxonomy" id="2100533"/>
    <lineage>
        <taxon>Bacteria</taxon>
        <taxon>Pseudomonadati</taxon>
        <taxon>Bacteroidota</taxon>
        <taxon>Sphingobacteriia</taxon>
        <taxon>Sphingobacteriales</taxon>
        <taxon>Sphingobacteriaceae</taxon>
        <taxon>Sphingobacterium</taxon>
    </lineage>
</organism>